<organism evidence="1 2">
    <name type="scientific">Racocetra persica</name>
    <dbReference type="NCBI Taxonomy" id="160502"/>
    <lineage>
        <taxon>Eukaryota</taxon>
        <taxon>Fungi</taxon>
        <taxon>Fungi incertae sedis</taxon>
        <taxon>Mucoromycota</taxon>
        <taxon>Glomeromycotina</taxon>
        <taxon>Glomeromycetes</taxon>
        <taxon>Diversisporales</taxon>
        <taxon>Gigasporaceae</taxon>
        <taxon>Racocetra</taxon>
    </lineage>
</organism>
<dbReference type="EMBL" id="CAJVQC010007010">
    <property type="protein sequence ID" value="CAG8573998.1"/>
    <property type="molecule type" value="Genomic_DNA"/>
</dbReference>
<keyword evidence="2" id="KW-1185">Reference proteome</keyword>
<reference evidence="1" key="1">
    <citation type="submission" date="2021-06" db="EMBL/GenBank/DDBJ databases">
        <authorList>
            <person name="Kallberg Y."/>
            <person name="Tangrot J."/>
            <person name="Rosling A."/>
        </authorList>
    </citation>
    <scope>NUCLEOTIDE SEQUENCE</scope>
    <source>
        <strain evidence="1">MA461A</strain>
    </source>
</reference>
<evidence type="ECO:0000313" key="2">
    <source>
        <dbReference type="Proteomes" id="UP000789920"/>
    </source>
</evidence>
<sequence length="348" mass="40158">KLLRENIKGITKPAIRRLARRGGVKRISAGIYENARSALKDFLTDVLRDTVSYVEYERKKTVTVMEILLALKRRGRTIYVQRQINLYETEDISLSLLKQNISSSRTSFAVYVDNDYHFDSLGLVPPPLKKQKPKQIATNMRVVIDLSFDSLMTDMEITSVSSQLTRCYAANRSTSRPVNLFFTSYGQRIQNRFDTKIQSHTNWKDVVFDTKSYLERFDKNDLVYLTADATDVVDELNENKVYVIGGIVDKNRHKNLCYDKAKEENIATAQLPIENCIKLTTRKVLAINHECKDWQKAFLEVIPQRKFNDEGKKKRRIRKDTGTIDLKGDIPDTVQNGLVKEYESSEQV</sequence>
<name>A0ACA9M9H2_9GLOM</name>
<protein>
    <submittedName>
        <fullName evidence="1">22326_t:CDS:1</fullName>
    </submittedName>
</protein>
<gene>
    <name evidence="1" type="ORF">RPERSI_LOCUS4867</name>
</gene>
<comment type="caution">
    <text evidence="1">The sequence shown here is derived from an EMBL/GenBank/DDBJ whole genome shotgun (WGS) entry which is preliminary data.</text>
</comment>
<feature type="non-terminal residue" evidence="1">
    <location>
        <position position="1"/>
    </location>
</feature>
<proteinExistence type="predicted"/>
<accession>A0ACA9M9H2</accession>
<dbReference type="Proteomes" id="UP000789920">
    <property type="component" value="Unassembled WGS sequence"/>
</dbReference>
<feature type="non-terminal residue" evidence="1">
    <location>
        <position position="348"/>
    </location>
</feature>
<evidence type="ECO:0000313" key="1">
    <source>
        <dbReference type="EMBL" id="CAG8573998.1"/>
    </source>
</evidence>